<name>K1R414_MAGGI</name>
<dbReference type="HOGENOM" id="CLU_1679630_0_0_1"/>
<sequence>MDIEVVLAVLERAITRGMFDKDVLDLFSPNMTMFRLLCCLALFSVAFGFYYGGIGYGQGLYNPYYESAIARLLQSAHRFRKNFKDTNVVSIGNSALKVIREEHVTRTDGQCVQRHKIQGTSRLYEFFDSNIPSIGDLHAHDPNASINTFIREEHSTT</sequence>
<proteinExistence type="predicted"/>
<reference evidence="1" key="1">
    <citation type="journal article" date="2012" name="Nature">
        <title>The oyster genome reveals stress adaptation and complexity of shell formation.</title>
        <authorList>
            <person name="Zhang G."/>
            <person name="Fang X."/>
            <person name="Guo X."/>
            <person name="Li L."/>
            <person name="Luo R."/>
            <person name="Xu F."/>
            <person name="Yang P."/>
            <person name="Zhang L."/>
            <person name="Wang X."/>
            <person name="Qi H."/>
            <person name="Xiong Z."/>
            <person name="Que H."/>
            <person name="Xie Y."/>
            <person name="Holland P.W."/>
            <person name="Paps J."/>
            <person name="Zhu Y."/>
            <person name="Wu F."/>
            <person name="Chen Y."/>
            <person name="Wang J."/>
            <person name="Peng C."/>
            <person name="Meng J."/>
            <person name="Yang L."/>
            <person name="Liu J."/>
            <person name="Wen B."/>
            <person name="Zhang N."/>
            <person name="Huang Z."/>
            <person name="Zhu Q."/>
            <person name="Feng Y."/>
            <person name="Mount A."/>
            <person name="Hedgecock D."/>
            <person name="Xu Z."/>
            <person name="Liu Y."/>
            <person name="Domazet-Loso T."/>
            <person name="Du Y."/>
            <person name="Sun X."/>
            <person name="Zhang S."/>
            <person name="Liu B."/>
            <person name="Cheng P."/>
            <person name="Jiang X."/>
            <person name="Li J."/>
            <person name="Fan D."/>
            <person name="Wang W."/>
            <person name="Fu W."/>
            <person name="Wang T."/>
            <person name="Wang B."/>
            <person name="Zhang J."/>
            <person name="Peng Z."/>
            <person name="Li Y."/>
            <person name="Li N."/>
            <person name="Wang J."/>
            <person name="Chen M."/>
            <person name="He Y."/>
            <person name="Tan F."/>
            <person name="Song X."/>
            <person name="Zheng Q."/>
            <person name="Huang R."/>
            <person name="Yang H."/>
            <person name="Du X."/>
            <person name="Chen L."/>
            <person name="Yang M."/>
            <person name="Gaffney P.M."/>
            <person name="Wang S."/>
            <person name="Luo L."/>
            <person name="She Z."/>
            <person name="Ming Y."/>
            <person name="Huang W."/>
            <person name="Zhang S."/>
            <person name="Huang B."/>
            <person name="Zhang Y."/>
            <person name="Qu T."/>
            <person name="Ni P."/>
            <person name="Miao G."/>
            <person name="Wang J."/>
            <person name="Wang Q."/>
            <person name="Steinberg C.E."/>
            <person name="Wang H."/>
            <person name="Li N."/>
            <person name="Qian L."/>
            <person name="Zhang G."/>
            <person name="Li Y."/>
            <person name="Yang H."/>
            <person name="Liu X."/>
            <person name="Wang J."/>
            <person name="Yin Y."/>
            <person name="Wang J."/>
        </authorList>
    </citation>
    <scope>NUCLEOTIDE SEQUENCE [LARGE SCALE GENOMIC DNA]</scope>
    <source>
        <strain evidence="1">05x7-T-G4-1.051#20</strain>
    </source>
</reference>
<gene>
    <name evidence="1" type="ORF">CGI_10007434</name>
</gene>
<dbReference type="AlphaFoldDB" id="K1R414"/>
<organism evidence="1">
    <name type="scientific">Magallana gigas</name>
    <name type="common">Pacific oyster</name>
    <name type="synonym">Crassostrea gigas</name>
    <dbReference type="NCBI Taxonomy" id="29159"/>
    <lineage>
        <taxon>Eukaryota</taxon>
        <taxon>Metazoa</taxon>
        <taxon>Spiralia</taxon>
        <taxon>Lophotrochozoa</taxon>
        <taxon>Mollusca</taxon>
        <taxon>Bivalvia</taxon>
        <taxon>Autobranchia</taxon>
        <taxon>Pteriomorphia</taxon>
        <taxon>Ostreida</taxon>
        <taxon>Ostreoidea</taxon>
        <taxon>Ostreidae</taxon>
        <taxon>Magallana</taxon>
    </lineage>
</organism>
<accession>K1R414</accession>
<dbReference type="EMBL" id="JH815716">
    <property type="protein sequence ID" value="EKC40498.1"/>
    <property type="molecule type" value="Genomic_DNA"/>
</dbReference>
<evidence type="ECO:0000313" key="1">
    <source>
        <dbReference type="EMBL" id="EKC40498.1"/>
    </source>
</evidence>
<dbReference type="InParanoid" id="K1R414"/>
<protein>
    <submittedName>
        <fullName evidence="1">Uncharacterized protein</fullName>
    </submittedName>
</protein>